<dbReference type="NCBIfam" id="TIGR00137">
    <property type="entry name" value="gid_trmFO"/>
    <property type="match status" value="1"/>
</dbReference>
<keyword evidence="6" id="KW-0274">FAD</keyword>
<evidence type="ECO:0000256" key="1">
    <source>
        <dbReference type="ARBA" id="ARBA00001974"/>
    </source>
</evidence>
<evidence type="ECO:0000256" key="4">
    <source>
        <dbReference type="ARBA" id="ARBA00022630"/>
    </source>
</evidence>
<dbReference type="SUPFAM" id="SSF51905">
    <property type="entry name" value="FAD/NAD(P)-binding domain"/>
    <property type="match status" value="1"/>
</dbReference>
<organism evidence="9">
    <name type="scientific">marine metagenome</name>
    <dbReference type="NCBI Taxonomy" id="408172"/>
    <lineage>
        <taxon>unclassified sequences</taxon>
        <taxon>metagenomes</taxon>
        <taxon>ecological metagenomes</taxon>
    </lineage>
</organism>
<dbReference type="GO" id="GO:0002098">
    <property type="term" value="P:tRNA wobble uridine modification"/>
    <property type="evidence" value="ECO:0007669"/>
    <property type="project" value="TreeGrafter"/>
</dbReference>
<dbReference type="Pfam" id="PF01134">
    <property type="entry name" value="GIDA"/>
    <property type="match status" value="1"/>
</dbReference>
<protein>
    <recommendedName>
        <fullName evidence="8">MnmG N-terminal domain-containing protein</fullName>
    </recommendedName>
</protein>
<dbReference type="PRINTS" id="PR00411">
    <property type="entry name" value="PNDRDTASEI"/>
</dbReference>
<dbReference type="InterPro" id="IPR036188">
    <property type="entry name" value="FAD/NAD-bd_sf"/>
</dbReference>
<accession>A0A381Q4B3</accession>
<comment type="cofactor">
    <cofactor evidence="1">
        <name>FAD</name>
        <dbReference type="ChEBI" id="CHEBI:57692"/>
    </cofactor>
</comment>
<dbReference type="InterPro" id="IPR002218">
    <property type="entry name" value="MnmG-rel"/>
</dbReference>
<keyword evidence="5" id="KW-0808">Transferase</keyword>
<dbReference type="PROSITE" id="PS51257">
    <property type="entry name" value="PROKAR_LIPOPROTEIN"/>
    <property type="match status" value="1"/>
</dbReference>
<dbReference type="InterPro" id="IPR020595">
    <property type="entry name" value="MnmG-rel_CS"/>
</dbReference>
<keyword evidence="7" id="KW-0521">NADP</keyword>
<evidence type="ECO:0000256" key="5">
    <source>
        <dbReference type="ARBA" id="ARBA00022679"/>
    </source>
</evidence>
<dbReference type="InterPro" id="IPR040131">
    <property type="entry name" value="MnmG_N"/>
</dbReference>
<keyword evidence="4" id="KW-0285">Flavoprotein</keyword>
<dbReference type="InterPro" id="IPR004417">
    <property type="entry name" value="TrmFO"/>
</dbReference>
<dbReference type="PANTHER" id="PTHR11806:SF2">
    <property type="entry name" value="METHYLENETETRAHYDROFOLATE--TRNA-(URACIL-5-)-METHYLTRANSFERASE TRMFO"/>
    <property type="match status" value="1"/>
</dbReference>
<dbReference type="GO" id="GO:0047151">
    <property type="term" value="F:tRNA (uracil(54)-C5)-methyltransferase activity, 5,10-methylenetetrahydrofolate-dependent"/>
    <property type="evidence" value="ECO:0007669"/>
    <property type="project" value="InterPro"/>
</dbReference>
<name>A0A381Q4B3_9ZZZZ</name>
<proteinExistence type="inferred from homology"/>
<evidence type="ECO:0000256" key="3">
    <source>
        <dbReference type="ARBA" id="ARBA00022603"/>
    </source>
</evidence>
<evidence type="ECO:0000256" key="7">
    <source>
        <dbReference type="ARBA" id="ARBA00022857"/>
    </source>
</evidence>
<dbReference type="EMBL" id="UINC01001189">
    <property type="protein sequence ID" value="SUZ73768.1"/>
    <property type="molecule type" value="Genomic_DNA"/>
</dbReference>
<dbReference type="PROSITE" id="PS01281">
    <property type="entry name" value="GIDA_2"/>
    <property type="match status" value="1"/>
</dbReference>
<gene>
    <name evidence="9" type="ORF">METZ01_LOCUS26622</name>
</gene>
<dbReference type="AlphaFoldDB" id="A0A381Q4B3"/>
<sequence>MSDRVVVVGGGLAGCEAALQLANAGHDVTLLEMRPVRGTEAHQSENLGELVCTNSFKSVHPKNAHGQLKREMRALGSILLDCADETSVPAGSALAVDRQLFSEAMTRAVDSHPRIEVVRDESEELPEGPAIVATGPLTSDALSSAIQRALGDEGLAFYDAIAPIVHRDSLDESIVFSAGRFEEDSDYLNCPMDEAEYLAFIEALLAGDVREGPDWDAVPYFEGCLPIEVMASRGEDTPRFGPMKPIGLIDPRSGERPYAVVQLRREDRAGQMWNLVGFQTRLRTGAQKSVFQLIPGLEHCEFLRLGSIHRNAYLNFPACLTAHGSLEDRPDLIFAGQLTGVEGYTESAASGILAGINLGRVLRGERPVVPPPTTMLGGLFRYLKESAPGHFQPMNSNWGLVDPLNRRVKDKVKKREMLAERAETGFRAWMEASGITGPVGGPVGRT</sequence>
<evidence type="ECO:0000256" key="2">
    <source>
        <dbReference type="ARBA" id="ARBA00022490"/>
    </source>
</evidence>
<evidence type="ECO:0000256" key="6">
    <source>
        <dbReference type="ARBA" id="ARBA00022827"/>
    </source>
</evidence>
<dbReference type="PANTHER" id="PTHR11806">
    <property type="entry name" value="GLUCOSE INHIBITED DIVISION PROTEIN A"/>
    <property type="match status" value="1"/>
</dbReference>
<dbReference type="GO" id="GO:0030488">
    <property type="term" value="P:tRNA methylation"/>
    <property type="evidence" value="ECO:0007669"/>
    <property type="project" value="TreeGrafter"/>
</dbReference>
<evidence type="ECO:0000313" key="9">
    <source>
        <dbReference type="EMBL" id="SUZ73768.1"/>
    </source>
</evidence>
<keyword evidence="2" id="KW-0963">Cytoplasm</keyword>
<feature type="domain" description="MnmG N-terminal" evidence="8">
    <location>
        <begin position="5"/>
        <end position="365"/>
    </location>
</feature>
<dbReference type="GO" id="GO:0050660">
    <property type="term" value="F:flavin adenine dinucleotide binding"/>
    <property type="evidence" value="ECO:0007669"/>
    <property type="project" value="InterPro"/>
</dbReference>
<dbReference type="GO" id="GO:0005829">
    <property type="term" value="C:cytosol"/>
    <property type="evidence" value="ECO:0007669"/>
    <property type="project" value="TreeGrafter"/>
</dbReference>
<dbReference type="NCBIfam" id="NF003739">
    <property type="entry name" value="PRK05335.1"/>
    <property type="match status" value="1"/>
</dbReference>
<dbReference type="HAMAP" id="MF_01037">
    <property type="entry name" value="TrmFO"/>
    <property type="match status" value="1"/>
</dbReference>
<reference evidence="9" key="1">
    <citation type="submission" date="2018-05" db="EMBL/GenBank/DDBJ databases">
        <authorList>
            <person name="Lanie J.A."/>
            <person name="Ng W.-L."/>
            <person name="Kazmierczak K.M."/>
            <person name="Andrzejewski T.M."/>
            <person name="Davidsen T.M."/>
            <person name="Wayne K.J."/>
            <person name="Tettelin H."/>
            <person name="Glass J.I."/>
            <person name="Rusch D."/>
            <person name="Podicherti R."/>
            <person name="Tsui H.-C.T."/>
            <person name="Winkler M.E."/>
        </authorList>
    </citation>
    <scope>NUCLEOTIDE SEQUENCE</scope>
</reference>
<evidence type="ECO:0000259" key="8">
    <source>
        <dbReference type="Pfam" id="PF01134"/>
    </source>
</evidence>
<dbReference type="Gene3D" id="3.50.50.60">
    <property type="entry name" value="FAD/NAD(P)-binding domain"/>
    <property type="match status" value="2"/>
</dbReference>
<keyword evidence="3" id="KW-0489">Methyltransferase</keyword>